<keyword evidence="9" id="KW-1185">Reference proteome</keyword>
<dbReference type="EMBL" id="JBHSNF010000003">
    <property type="protein sequence ID" value="MFC5527246.1"/>
    <property type="molecule type" value="Genomic_DNA"/>
</dbReference>
<dbReference type="InterPro" id="IPR051791">
    <property type="entry name" value="Pra-immunoreactive"/>
</dbReference>
<keyword evidence="5 6" id="KW-0472">Membrane</keyword>
<accession>A0ABW0QRS6</accession>
<keyword evidence="2" id="KW-1003">Cell membrane</keyword>
<feature type="transmembrane region" description="Helical" evidence="6">
    <location>
        <begin position="69"/>
        <end position="94"/>
    </location>
</feature>
<evidence type="ECO:0000256" key="5">
    <source>
        <dbReference type="ARBA" id="ARBA00023136"/>
    </source>
</evidence>
<evidence type="ECO:0000259" key="7">
    <source>
        <dbReference type="Pfam" id="PF06271"/>
    </source>
</evidence>
<keyword evidence="4 6" id="KW-1133">Transmembrane helix</keyword>
<dbReference type="InterPro" id="IPR010432">
    <property type="entry name" value="RDD"/>
</dbReference>
<comment type="caution">
    <text evidence="8">The sequence shown here is derived from an EMBL/GenBank/DDBJ whole genome shotgun (WGS) entry which is preliminary data.</text>
</comment>
<dbReference type="Proteomes" id="UP001596114">
    <property type="component" value="Unassembled WGS sequence"/>
</dbReference>
<evidence type="ECO:0000313" key="9">
    <source>
        <dbReference type="Proteomes" id="UP001596114"/>
    </source>
</evidence>
<gene>
    <name evidence="8" type="ORF">ACFPPA_16010</name>
</gene>
<evidence type="ECO:0000256" key="4">
    <source>
        <dbReference type="ARBA" id="ARBA00022989"/>
    </source>
</evidence>
<organism evidence="8 9">
    <name type="scientific">Rhodanobacter ginsengisoli</name>
    <dbReference type="NCBI Taxonomy" id="418646"/>
    <lineage>
        <taxon>Bacteria</taxon>
        <taxon>Pseudomonadati</taxon>
        <taxon>Pseudomonadota</taxon>
        <taxon>Gammaproteobacteria</taxon>
        <taxon>Lysobacterales</taxon>
        <taxon>Rhodanobacteraceae</taxon>
        <taxon>Rhodanobacter</taxon>
    </lineage>
</organism>
<dbReference type="Pfam" id="PF06271">
    <property type="entry name" value="RDD"/>
    <property type="match status" value="1"/>
</dbReference>
<feature type="transmembrane region" description="Helical" evidence="6">
    <location>
        <begin position="35"/>
        <end position="57"/>
    </location>
</feature>
<dbReference type="RefSeq" id="WP_377321691.1">
    <property type="nucleotide sequence ID" value="NZ_JBHSNF010000003.1"/>
</dbReference>
<comment type="subcellular location">
    <subcellularLocation>
        <location evidence="1">Cell membrane</location>
        <topology evidence="1">Multi-pass membrane protein</topology>
    </subcellularLocation>
</comment>
<sequence length="172" mass="18267">MESNPYAAPAAVVDDVRGNTAKDLESRKASRGKRLGAAMLDGLVNVVWLAPFVWGVMMAAGVKQGLKPAAPMVGLMLLGTALLVAMIVVNCVLIHRHGQTIGKRTLDIAIVRTDGDRVGLARYIFLRVLPVGLLGVIPLVGRVAGLVDALLIFGAERRCLHDLIADTIVIDV</sequence>
<keyword evidence="3 6" id="KW-0812">Transmembrane</keyword>
<dbReference type="PANTHER" id="PTHR36115">
    <property type="entry name" value="PROLINE-RICH ANTIGEN HOMOLOG-RELATED"/>
    <property type="match status" value="1"/>
</dbReference>
<evidence type="ECO:0000256" key="3">
    <source>
        <dbReference type="ARBA" id="ARBA00022692"/>
    </source>
</evidence>
<name>A0ABW0QRS6_9GAMM</name>
<proteinExistence type="predicted"/>
<evidence type="ECO:0000256" key="6">
    <source>
        <dbReference type="SAM" id="Phobius"/>
    </source>
</evidence>
<evidence type="ECO:0000256" key="2">
    <source>
        <dbReference type="ARBA" id="ARBA00022475"/>
    </source>
</evidence>
<protein>
    <submittedName>
        <fullName evidence="8">RDD family protein</fullName>
    </submittedName>
</protein>
<evidence type="ECO:0000313" key="8">
    <source>
        <dbReference type="EMBL" id="MFC5527246.1"/>
    </source>
</evidence>
<dbReference type="PANTHER" id="PTHR36115:SF4">
    <property type="entry name" value="MEMBRANE PROTEIN"/>
    <property type="match status" value="1"/>
</dbReference>
<reference evidence="9" key="1">
    <citation type="journal article" date="2019" name="Int. J. Syst. Evol. Microbiol.">
        <title>The Global Catalogue of Microorganisms (GCM) 10K type strain sequencing project: providing services to taxonomists for standard genome sequencing and annotation.</title>
        <authorList>
            <consortium name="The Broad Institute Genomics Platform"/>
            <consortium name="The Broad Institute Genome Sequencing Center for Infectious Disease"/>
            <person name="Wu L."/>
            <person name="Ma J."/>
        </authorList>
    </citation>
    <scope>NUCLEOTIDE SEQUENCE [LARGE SCALE GENOMIC DNA]</scope>
    <source>
        <strain evidence="9">CGMCC 1.16619</strain>
    </source>
</reference>
<evidence type="ECO:0000256" key="1">
    <source>
        <dbReference type="ARBA" id="ARBA00004651"/>
    </source>
</evidence>
<feature type="domain" description="RDD" evidence="7">
    <location>
        <begin position="29"/>
        <end position="165"/>
    </location>
</feature>